<keyword evidence="7" id="KW-0689">Ribosomal protein</keyword>
<dbReference type="STRING" id="306541.SAMN05421668_10845"/>
<evidence type="ECO:0000313" key="8">
    <source>
        <dbReference type="Proteomes" id="UP000199139"/>
    </source>
</evidence>
<name>A0A1I6SAX1_9BACI</name>
<dbReference type="NCBIfam" id="TIGR00768">
    <property type="entry name" value="rimK_fam"/>
    <property type="match status" value="1"/>
</dbReference>
<evidence type="ECO:0000256" key="1">
    <source>
        <dbReference type="ARBA" id="ARBA00022723"/>
    </source>
</evidence>
<dbReference type="Gene3D" id="3.40.50.20">
    <property type="match status" value="1"/>
</dbReference>
<dbReference type="InterPro" id="IPR011761">
    <property type="entry name" value="ATP-grasp"/>
</dbReference>
<evidence type="ECO:0000313" key="7">
    <source>
        <dbReference type="EMBL" id="SFS74063.1"/>
    </source>
</evidence>
<dbReference type="PANTHER" id="PTHR21621">
    <property type="entry name" value="RIBOSOMAL PROTEIN S6 MODIFICATION PROTEIN"/>
    <property type="match status" value="1"/>
</dbReference>
<dbReference type="GO" id="GO:0005737">
    <property type="term" value="C:cytoplasm"/>
    <property type="evidence" value="ECO:0007669"/>
    <property type="project" value="TreeGrafter"/>
</dbReference>
<dbReference type="Pfam" id="PF08443">
    <property type="entry name" value="RimK"/>
    <property type="match status" value="1"/>
</dbReference>
<evidence type="ECO:0000313" key="6">
    <source>
        <dbReference type="EMBL" id="GEM03975.1"/>
    </source>
</evidence>
<dbReference type="GO" id="GO:0005524">
    <property type="term" value="F:ATP binding"/>
    <property type="evidence" value="ECO:0007669"/>
    <property type="project" value="UniProtKB-UniRule"/>
</dbReference>
<dbReference type="AlphaFoldDB" id="A0A1I6SAX1"/>
<dbReference type="Proteomes" id="UP000321773">
    <property type="component" value="Unassembled WGS sequence"/>
</dbReference>
<dbReference type="GO" id="GO:0016879">
    <property type="term" value="F:ligase activity, forming carbon-nitrogen bonds"/>
    <property type="evidence" value="ECO:0007669"/>
    <property type="project" value="TreeGrafter"/>
</dbReference>
<evidence type="ECO:0000259" key="5">
    <source>
        <dbReference type="PROSITE" id="PS50975"/>
    </source>
</evidence>
<reference evidence="6 9" key="2">
    <citation type="submission" date="2019-07" db="EMBL/GenBank/DDBJ databases">
        <title>Whole genome shotgun sequence of Halolactibacillus miurensis NBRC 100873.</title>
        <authorList>
            <person name="Hosoyama A."/>
            <person name="Uohara A."/>
            <person name="Ohji S."/>
            <person name="Ichikawa N."/>
        </authorList>
    </citation>
    <scope>NUCLEOTIDE SEQUENCE [LARGE SCALE GENOMIC DNA]</scope>
    <source>
        <strain evidence="6 9">NBRC 100873</strain>
    </source>
</reference>
<proteinExistence type="predicted"/>
<gene>
    <name evidence="6" type="ORF">HMI01_09630</name>
    <name evidence="7" type="ORF">SAMN05421668_10845</name>
</gene>
<keyword evidence="9" id="KW-1185">Reference proteome</keyword>
<dbReference type="Proteomes" id="UP000199139">
    <property type="component" value="Unassembled WGS sequence"/>
</dbReference>
<evidence type="ECO:0000256" key="2">
    <source>
        <dbReference type="ARBA" id="ARBA00022741"/>
    </source>
</evidence>
<keyword evidence="7" id="KW-0436">Ligase</keyword>
<dbReference type="Gene3D" id="3.30.1490.20">
    <property type="entry name" value="ATP-grasp fold, A domain"/>
    <property type="match status" value="1"/>
</dbReference>
<dbReference type="PANTHER" id="PTHR21621:SF0">
    <property type="entry name" value="BETA-CITRYLGLUTAMATE SYNTHASE B-RELATED"/>
    <property type="match status" value="1"/>
</dbReference>
<reference evidence="7 8" key="1">
    <citation type="submission" date="2016-10" db="EMBL/GenBank/DDBJ databases">
        <authorList>
            <person name="de Groot N.N."/>
        </authorList>
    </citation>
    <scope>NUCLEOTIDE SEQUENCE [LARGE SCALE GENOMIC DNA]</scope>
    <source>
        <strain evidence="7 8">DSM 17074</strain>
    </source>
</reference>
<dbReference type="EMBL" id="BJWJ01000007">
    <property type="protein sequence ID" value="GEM03975.1"/>
    <property type="molecule type" value="Genomic_DNA"/>
</dbReference>
<keyword evidence="3 4" id="KW-0067">ATP-binding</keyword>
<sequence length="291" mass="32674">MNGWLIYNGSLKTEKFQQVHTRYLRQAKKQGIELTLKRNDEVMVLLGEAHLSLTQLENIDFVLFLDKDVLLAKQLEALGLPIFNTSQAIEQCDNKGLMHHVLATKGIRQPKTIVAPLIFQTGQSFPEAFLDRVKETLGFPLVVKKSFGSFGEGVYLVETMAALKQYSEALKHTPHLYQQYIQSSHGRDIRIHVVGDEVVASMLRQSDTDFRANVTNGGKMSVVDVPDDFKRLAIEATQALGLDFSGVDLLFDQDEQPVVCEVNSNAHIENIYHATGIDVSERILTHILTRV</sequence>
<dbReference type="RefSeq" id="WP_177220657.1">
    <property type="nucleotide sequence ID" value="NZ_BJWJ01000007.1"/>
</dbReference>
<dbReference type="SUPFAM" id="SSF56059">
    <property type="entry name" value="Glutathione synthetase ATP-binding domain-like"/>
    <property type="match status" value="1"/>
</dbReference>
<keyword evidence="2 4" id="KW-0547">Nucleotide-binding</keyword>
<accession>A0A1I6SAX1</accession>
<dbReference type="EMBL" id="FPAI01000008">
    <property type="protein sequence ID" value="SFS74063.1"/>
    <property type="molecule type" value="Genomic_DNA"/>
</dbReference>
<evidence type="ECO:0000256" key="4">
    <source>
        <dbReference type="PROSITE-ProRule" id="PRU00409"/>
    </source>
</evidence>
<keyword evidence="1" id="KW-0479">Metal-binding</keyword>
<dbReference type="InterPro" id="IPR013651">
    <property type="entry name" value="ATP-grasp_RimK-type"/>
</dbReference>
<dbReference type="PROSITE" id="PS50975">
    <property type="entry name" value="ATP_GRASP"/>
    <property type="match status" value="1"/>
</dbReference>
<protein>
    <submittedName>
        <fullName evidence="7">Ribosomal protein S6--L-glutamate ligase/gamma-F420-2:alpha-L-glutamate ligase</fullName>
    </submittedName>
</protein>
<dbReference type="GO" id="GO:0046872">
    <property type="term" value="F:metal ion binding"/>
    <property type="evidence" value="ECO:0007669"/>
    <property type="project" value="UniProtKB-KW"/>
</dbReference>
<dbReference type="GO" id="GO:0005840">
    <property type="term" value="C:ribosome"/>
    <property type="evidence" value="ECO:0007669"/>
    <property type="project" value="UniProtKB-KW"/>
</dbReference>
<evidence type="ECO:0000313" key="9">
    <source>
        <dbReference type="Proteomes" id="UP000321773"/>
    </source>
</evidence>
<feature type="domain" description="ATP-grasp" evidence="5">
    <location>
        <begin position="99"/>
        <end position="288"/>
    </location>
</feature>
<organism evidence="7 8">
    <name type="scientific">Halolactibacillus miurensis</name>
    <dbReference type="NCBI Taxonomy" id="306541"/>
    <lineage>
        <taxon>Bacteria</taxon>
        <taxon>Bacillati</taxon>
        <taxon>Bacillota</taxon>
        <taxon>Bacilli</taxon>
        <taxon>Bacillales</taxon>
        <taxon>Bacillaceae</taxon>
        <taxon>Halolactibacillus</taxon>
    </lineage>
</organism>
<evidence type="ECO:0000256" key="3">
    <source>
        <dbReference type="ARBA" id="ARBA00022840"/>
    </source>
</evidence>
<dbReference type="InterPro" id="IPR004666">
    <property type="entry name" value="Rp_bS6_RimK/Lys_biosynth_LsyX"/>
</dbReference>
<keyword evidence="7" id="KW-0687">Ribonucleoprotein</keyword>
<dbReference type="InterPro" id="IPR013815">
    <property type="entry name" value="ATP_grasp_subdomain_1"/>
</dbReference>
<dbReference type="Gene3D" id="3.30.470.20">
    <property type="entry name" value="ATP-grasp fold, B domain"/>
    <property type="match status" value="1"/>
</dbReference>